<name>A0A2R8BU23_9RHOB</name>
<sequence length="677" mass="72874">MANTKYIESESHFPGLGILGMLREGSRRSKAFFAFDLIAANAALLISLMLTTGTSPFTEGIVGQMLLLTAIALVVLPQLTIYRTNLRFASLTDLIALAGASLAIVLTLGVTASTTSVQTLNLRTLVILLLLLSALLTAPRLAMRSEDIRSGLITALGLKKQTSTAQPVLLIGRGTATDLFLRSLRTQPNVTFRPVGIIDDLSGSTGTCIHGIPVLGTYNDCAAVQANLAKRWLRVDRIILTEPLTRQATIALEPLLSWARAEGIMVSQLPGLSALRPLRADGGLGTIDVAELLDRQEARVDYASIQGLVRGRRVMVTGAGGSIGSELVRQIASLKPASIIMIENCELNSYQIDMDLDRHFPGIPRHAYICCIRDKTRLQEIFRRHRPELVFNAAALKHVPIVERNPCEGVLTNVIGASNVADLAAETGALAMIQISTDKAVNTSNVMGATKRVAEMYCQALDRQGGTRFMTVRFGNVLGSSGSLVPLFRKQIDEGGPLTVTDARMTRFFMTIREAVELTLLASASGLQRDLSQGQIMVLDMGKPITIVSLAERMIRLAGMVPGRDIEIRTIGIRPGEKLFEELFDKRETRSKSPVEGILVATTEGLPLNCMHEAIGALAAAARQGHAASVVACLSRIVPGYVPDSLGVSRCAPESTPSPARAVRHDTVLPQTEVEVV</sequence>
<dbReference type="AlphaFoldDB" id="A0A2R8BU23"/>
<dbReference type="Proteomes" id="UP000244912">
    <property type="component" value="Unassembled WGS sequence"/>
</dbReference>
<dbReference type="InterPro" id="IPR029063">
    <property type="entry name" value="SAM-dependent_MTases_sf"/>
</dbReference>
<evidence type="ECO:0000259" key="3">
    <source>
        <dbReference type="Pfam" id="PF02719"/>
    </source>
</evidence>
<dbReference type="InterPro" id="IPR036291">
    <property type="entry name" value="NAD(P)-bd_dom_sf"/>
</dbReference>
<dbReference type="Gene3D" id="3.40.50.720">
    <property type="entry name" value="NAD(P)-binding Rossmann-like Domain"/>
    <property type="match status" value="2"/>
</dbReference>
<proteinExistence type="inferred from homology"/>
<dbReference type="EMBL" id="ONZF01000002">
    <property type="protein sequence ID" value="SPJ23669.1"/>
    <property type="molecule type" value="Genomic_DNA"/>
</dbReference>
<keyword evidence="2" id="KW-0812">Transmembrane</keyword>
<dbReference type="EC" id="4.2.1.135" evidence="4"/>
<evidence type="ECO:0000313" key="4">
    <source>
        <dbReference type="EMBL" id="SPJ23669.1"/>
    </source>
</evidence>
<feature type="domain" description="Polysaccharide biosynthesis protein CapD-like" evidence="3">
    <location>
        <begin position="314"/>
        <end position="601"/>
    </location>
</feature>
<dbReference type="CDD" id="cd05237">
    <property type="entry name" value="UDP_invert_4-6DH_SDR_e"/>
    <property type="match status" value="1"/>
</dbReference>
<keyword evidence="2" id="KW-0472">Membrane</keyword>
<evidence type="ECO:0000313" key="5">
    <source>
        <dbReference type="Proteomes" id="UP000244912"/>
    </source>
</evidence>
<feature type="transmembrane region" description="Helical" evidence="2">
    <location>
        <begin position="94"/>
        <end position="112"/>
    </location>
</feature>
<dbReference type="SUPFAM" id="SSF53335">
    <property type="entry name" value="S-adenosyl-L-methionine-dependent methyltransferases"/>
    <property type="match status" value="1"/>
</dbReference>
<keyword evidence="2" id="KW-1133">Transmembrane helix</keyword>
<evidence type="ECO:0000256" key="2">
    <source>
        <dbReference type="SAM" id="Phobius"/>
    </source>
</evidence>
<keyword evidence="4" id="KW-0456">Lyase</keyword>
<dbReference type="PANTHER" id="PTHR43318:SF1">
    <property type="entry name" value="POLYSACCHARIDE BIOSYNTHESIS PROTEIN EPSC-RELATED"/>
    <property type="match status" value="1"/>
</dbReference>
<dbReference type="Pfam" id="PF02719">
    <property type="entry name" value="Polysacc_synt_2"/>
    <property type="match status" value="1"/>
</dbReference>
<protein>
    <submittedName>
        <fullName evidence="4">UDP-N-acetyl-alpha-D-glucosamine C6 dehydratase</fullName>
        <ecNumber evidence="4">4.2.1.135</ecNumber>
    </submittedName>
</protein>
<organism evidence="4 5">
    <name type="scientific">Palleronia abyssalis</name>
    <dbReference type="NCBI Taxonomy" id="1501240"/>
    <lineage>
        <taxon>Bacteria</taxon>
        <taxon>Pseudomonadati</taxon>
        <taxon>Pseudomonadota</taxon>
        <taxon>Alphaproteobacteria</taxon>
        <taxon>Rhodobacterales</taxon>
        <taxon>Roseobacteraceae</taxon>
        <taxon>Palleronia</taxon>
    </lineage>
</organism>
<accession>A0A2R8BU23</accession>
<feature type="transmembrane region" description="Helical" evidence="2">
    <location>
        <begin position="31"/>
        <end position="50"/>
    </location>
</feature>
<dbReference type="OrthoDB" id="9803111at2"/>
<evidence type="ECO:0000256" key="1">
    <source>
        <dbReference type="ARBA" id="ARBA00007430"/>
    </source>
</evidence>
<dbReference type="InterPro" id="IPR003869">
    <property type="entry name" value="Polysac_CapD-like"/>
</dbReference>
<dbReference type="SUPFAM" id="SSF51735">
    <property type="entry name" value="NAD(P)-binding Rossmann-fold domains"/>
    <property type="match status" value="1"/>
</dbReference>
<dbReference type="GO" id="GO:0016829">
    <property type="term" value="F:lyase activity"/>
    <property type="evidence" value="ECO:0007669"/>
    <property type="project" value="UniProtKB-KW"/>
</dbReference>
<dbReference type="RefSeq" id="WP_108893480.1">
    <property type="nucleotide sequence ID" value="NZ_ONZF01000002.1"/>
</dbReference>
<gene>
    <name evidence="4" type="primary">pglF</name>
    <name evidence="4" type="ORF">PAA8504_01482</name>
</gene>
<dbReference type="PANTHER" id="PTHR43318">
    <property type="entry name" value="UDP-N-ACETYLGLUCOSAMINE 4,6-DEHYDRATASE"/>
    <property type="match status" value="1"/>
</dbReference>
<comment type="similarity">
    <text evidence="1">Belongs to the polysaccharide synthase family.</text>
</comment>
<feature type="transmembrane region" description="Helical" evidence="2">
    <location>
        <begin position="62"/>
        <end position="82"/>
    </location>
</feature>
<dbReference type="InterPro" id="IPR051203">
    <property type="entry name" value="Polysaccharide_Synthase-Rel"/>
</dbReference>
<keyword evidence="5" id="KW-1185">Reference proteome</keyword>
<reference evidence="4 5" key="1">
    <citation type="submission" date="2018-03" db="EMBL/GenBank/DDBJ databases">
        <authorList>
            <person name="Keele B.F."/>
        </authorList>
    </citation>
    <scope>NUCLEOTIDE SEQUENCE [LARGE SCALE GENOMIC DNA]</scope>
    <source>
        <strain evidence="4 5">CECT 8504</strain>
    </source>
</reference>